<keyword evidence="3" id="KW-1185">Reference proteome</keyword>
<gene>
    <name evidence="2" type="ORF">ACHAWO_000664</name>
</gene>
<evidence type="ECO:0000313" key="2">
    <source>
        <dbReference type="EMBL" id="KAL3805526.1"/>
    </source>
</evidence>
<dbReference type="Proteomes" id="UP001530400">
    <property type="component" value="Unassembled WGS sequence"/>
</dbReference>
<dbReference type="EMBL" id="JALLPJ020000001">
    <property type="protein sequence ID" value="KAL3805526.1"/>
    <property type="molecule type" value="Genomic_DNA"/>
</dbReference>
<feature type="transmembrane region" description="Helical" evidence="1">
    <location>
        <begin position="56"/>
        <end position="75"/>
    </location>
</feature>
<evidence type="ECO:0000313" key="3">
    <source>
        <dbReference type="Proteomes" id="UP001530400"/>
    </source>
</evidence>
<comment type="caution">
    <text evidence="2">The sequence shown here is derived from an EMBL/GenBank/DDBJ whole genome shotgun (WGS) entry which is preliminary data.</text>
</comment>
<keyword evidence="1" id="KW-0812">Transmembrane</keyword>
<keyword evidence="1" id="KW-1133">Transmembrane helix</keyword>
<sequence>MASLPSSTSTLRHILAFLVGCAAGKAIDQDELNAYRSGNESGMNGFFAKMRRRVKGFAAGFVVLGLVYSVGRSAITGGGDADKASK</sequence>
<name>A0ABD3R3R2_9STRA</name>
<protein>
    <submittedName>
        <fullName evidence="2">Uncharacterized protein</fullName>
    </submittedName>
</protein>
<keyword evidence="1" id="KW-0472">Membrane</keyword>
<reference evidence="2 3" key="1">
    <citation type="submission" date="2024-10" db="EMBL/GenBank/DDBJ databases">
        <title>Updated reference genomes for cyclostephanoid diatoms.</title>
        <authorList>
            <person name="Roberts W.R."/>
            <person name="Alverson A.J."/>
        </authorList>
    </citation>
    <scope>NUCLEOTIDE SEQUENCE [LARGE SCALE GENOMIC DNA]</scope>
    <source>
        <strain evidence="2 3">AJA010-31</strain>
    </source>
</reference>
<organism evidence="2 3">
    <name type="scientific">Cyclotella atomus</name>
    <dbReference type="NCBI Taxonomy" id="382360"/>
    <lineage>
        <taxon>Eukaryota</taxon>
        <taxon>Sar</taxon>
        <taxon>Stramenopiles</taxon>
        <taxon>Ochrophyta</taxon>
        <taxon>Bacillariophyta</taxon>
        <taxon>Coscinodiscophyceae</taxon>
        <taxon>Thalassiosirophycidae</taxon>
        <taxon>Stephanodiscales</taxon>
        <taxon>Stephanodiscaceae</taxon>
        <taxon>Cyclotella</taxon>
    </lineage>
</organism>
<proteinExistence type="predicted"/>
<evidence type="ECO:0000256" key="1">
    <source>
        <dbReference type="SAM" id="Phobius"/>
    </source>
</evidence>
<dbReference type="AlphaFoldDB" id="A0ABD3R3R2"/>
<accession>A0ABD3R3R2</accession>